<proteinExistence type="predicted"/>
<evidence type="ECO:0008006" key="4">
    <source>
        <dbReference type="Google" id="ProtNLM"/>
    </source>
</evidence>
<dbReference type="AlphaFoldDB" id="A0A518DN31"/>
<organism evidence="2 3">
    <name type="scientific">Lignipirellula cremea</name>
    <dbReference type="NCBI Taxonomy" id="2528010"/>
    <lineage>
        <taxon>Bacteria</taxon>
        <taxon>Pseudomonadati</taxon>
        <taxon>Planctomycetota</taxon>
        <taxon>Planctomycetia</taxon>
        <taxon>Pirellulales</taxon>
        <taxon>Pirellulaceae</taxon>
        <taxon>Lignipirellula</taxon>
    </lineage>
</organism>
<dbReference type="Proteomes" id="UP000317648">
    <property type="component" value="Chromosome"/>
</dbReference>
<dbReference type="EMBL" id="CP036433">
    <property type="protein sequence ID" value="QDU93223.1"/>
    <property type="molecule type" value="Genomic_DNA"/>
</dbReference>
<dbReference type="KEGG" id="lcre:Pla8534_10020"/>
<evidence type="ECO:0000313" key="2">
    <source>
        <dbReference type="EMBL" id="QDU93223.1"/>
    </source>
</evidence>
<gene>
    <name evidence="2" type="ORF">Pla8534_10020</name>
</gene>
<feature type="signal peptide" evidence="1">
    <location>
        <begin position="1"/>
        <end position="23"/>
    </location>
</feature>
<evidence type="ECO:0000313" key="3">
    <source>
        <dbReference type="Proteomes" id="UP000317648"/>
    </source>
</evidence>
<sequence precursor="true">MLFLFRCCSPLLILALLAAPAQAHYLWTILETKGGQTVANVYFEESPNPGDGGYLDPIAASGKTWIRTVKEPTPKLLAMEEAVKPGKRWLSAPVSAKAPRGLESTGTYGVYPYGDTMVLLHYYARYLDTDDQNAVDDLAVAEQLMLDIRPHFTLKGLELEVIWKGEPAAKRPIYVKGFSGRKTLTTDENGRAFFPFDKAGRHLLRTYVELDEGGTHDGKEFEKIRHHATMTVELPAAQ</sequence>
<keyword evidence="1" id="KW-0732">Signal</keyword>
<dbReference type="OrthoDB" id="275928at2"/>
<dbReference type="RefSeq" id="WP_145049839.1">
    <property type="nucleotide sequence ID" value="NZ_CP036433.1"/>
</dbReference>
<reference evidence="2 3" key="1">
    <citation type="submission" date="2019-02" db="EMBL/GenBank/DDBJ databases">
        <title>Deep-cultivation of Planctomycetes and their phenomic and genomic characterization uncovers novel biology.</title>
        <authorList>
            <person name="Wiegand S."/>
            <person name="Jogler M."/>
            <person name="Boedeker C."/>
            <person name="Pinto D."/>
            <person name="Vollmers J."/>
            <person name="Rivas-Marin E."/>
            <person name="Kohn T."/>
            <person name="Peeters S.H."/>
            <person name="Heuer A."/>
            <person name="Rast P."/>
            <person name="Oberbeckmann S."/>
            <person name="Bunk B."/>
            <person name="Jeske O."/>
            <person name="Meyerdierks A."/>
            <person name="Storesund J.E."/>
            <person name="Kallscheuer N."/>
            <person name="Luecker S."/>
            <person name="Lage O.M."/>
            <person name="Pohl T."/>
            <person name="Merkel B.J."/>
            <person name="Hornburger P."/>
            <person name="Mueller R.-W."/>
            <person name="Bruemmer F."/>
            <person name="Labrenz M."/>
            <person name="Spormann A.M."/>
            <person name="Op den Camp H."/>
            <person name="Overmann J."/>
            <person name="Amann R."/>
            <person name="Jetten M.S.M."/>
            <person name="Mascher T."/>
            <person name="Medema M.H."/>
            <person name="Devos D.P."/>
            <person name="Kaster A.-K."/>
            <person name="Ovreas L."/>
            <person name="Rohde M."/>
            <person name="Galperin M.Y."/>
            <person name="Jogler C."/>
        </authorList>
    </citation>
    <scope>NUCLEOTIDE SEQUENCE [LARGE SCALE GENOMIC DNA]</scope>
    <source>
        <strain evidence="2 3">Pla85_3_4</strain>
    </source>
</reference>
<feature type="chain" id="PRO_5022201263" description="Nickel uptake substrate-specific transmembrane region" evidence="1">
    <location>
        <begin position="24"/>
        <end position="238"/>
    </location>
</feature>
<evidence type="ECO:0000256" key="1">
    <source>
        <dbReference type="SAM" id="SignalP"/>
    </source>
</evidence>
<protein>
    <recommendedName>
        <fullName evidence="4">Nickel uptake substrate-specific transmembrane region</fullName>
    </recommendedName>
</protein>
<name>A0A518DN31_9BACT</name>
<keyword evidence="3" id="KW-1185">Reference proteome</keyword>
<accession>A0A518DN31</accession>